<proteinExistence type="inferred from homology"/>
<accession>A0ABQ8UUV2</accession>
<evidence type="ECO:0000313" key="5">
    <source>
        <dbReference type="EMBL" id="KAJ4462638.1"/>
    </source>
</evidence>
<dbReference type="PRINTS" id="PR00449">
    <property type="entry name" value="RASTRNSFRMNG"/>
</dbReference>
<dbReference type="PROSITE" id="PS00675">
    <property type="entry name" value="SIGMA54_INTERACT_1"/>
    <property type="match status" value="1"/>
</dbReference>
<dbReference type="InterPro" id="IPR027417">
    <property type="entry name" value="P-loop_NTPase"/>
</dbReference>
<dbReference type="PANTHER" id="PTHR47981:SF39">
    <property type="entry name" value="RAS-RELATED PROTEIN RAB"/>
    <property type="match status" value="1"/>
</dbReference>
<feature type="region of interest" description="Disordered" evidence="4">
    <location>
        <begin position="179"/>
        <end position="215"/>
    </location>
</feature>
<feature type="compositionally biased region" description="Polar residues" evidence="4">
    <location>
        <begin position="205"/>
        <end position="215"/>
    </location>
</feature>
<dbReference type="EMBL" id="JAPMOS010000002">
    <property type="protein sequence ID" value="KAJ4462638.1"/>
    <property type="molecule type" value="Genomic_DNA"/>
</dbReference>
<organism evidence="5 6">
    <name type="scientific">Paratrimastix pyriformis</name>
    <dbReference type="NCBI Taxonomy" id="342808"/>
    <lineage>
        <taxon>Eukaryota</taxon>
        <taxon>Metamonada</taxon>
        <taxon>Preaxostyla</taxon>
        <taxon>Paratrimastigidae</taxon>
        <taxon>Paratrimastix</taxon>
    </lineage>
</organism>
<evidence type="ECO:0000256" key="4">
    <source>
        <dbReference type="SAM" id="MobiDB-lite"/>
    </source>
</evidence>
<dbReference type="NCBIfam" id="TIGR00231">
    <property type="entry name" value="small_GTP"/>
    <property type="match status" value="1"/>
</dbReference>
<keyword evidence="6" id="KW-1185">Reference proteome</keyword>
<dbReference type="Proteomes" id="UP001141327">
    <property type="component" value="Unassembled WGS sequence"/>
</dbReference>
<dbReference type="PROSITE" id="PS51421">
    <property type="entry name" value="RAS"/>
    <property type="match status" value="1"/>
</dbReference>
<dbReference type="InterPro" id="IPR025662">
    <property type="entry name" value="Sigma_54_int_dom_ATP-bd_1"/>
</dbReference>
<evidence type="ECO:0000256" key="3">
    <source>
        <dbReference type="ARBA" id="ARBA00023134"/>
    </source>
</evidence>
<dbReference type="SMART" id="SM00176">
    <property type="entry name" value="RAN"/>
    <property type="match status" value="1"/>
</dbReference>
<dbReference type="Pfam" id="PF00071">
    <property type="entry name" value="Ras"/>
    <property type="match status" value="1"/>
</dbReference>
<dbReference type="SUPFAM" id="SSF52540">
    <property type="entry name" value="P-loop containing nucleoside triphosphate hydrolases"/>
    <property type="match status" value="1"/>
</dbReference>
<reference evidence="5" key="1">
    <citation type="journal article" date="2022" name="bioRxiv">
        <title>Genomics of Preaxostyla Flagellates Illuminates Evolutionary Transitions and the Path Towards Mitochondrial Loss.</title>
        <authorList>
            <person name="Novak L.V.F."/>
            <person name="Treitli S.C."/>
            <person name="Pyrih J."/>
            <person name="Halakuc P."/>
            <person name="Pipaliya S.V."/>
            <person name="Vacek V."/>
            <person name="Brzon O."/>
            <person name="Soukal P."/>
            <person name="Eme L."/>
            <person name="Dacks J.B."/>
            <person name="Karnkowska A."/>
            <person name="Elias M."/>
            <person name="Hampl V."/>
        </authorList>
    </citation>
    <scope>NUCLEOTIDE SEQUENCE</scope>
    <source>
        <strain evidence="5">RCP-MX</strain>
    </source>
</reference>
<dbReference type="PROSITE" id="PS51419">
    <property type="entry name" value="RAB"/>
    <property type="match status" value="1"/>
</dbReference>
<dbReference type="SMART" id="SM00174">
    <property type="entry name" value="RHO"/>
    <property type="match status" value="1"/>
</dbReference>
<dbReference type="Gene3D" id="3.40.50.300">
    <property type="entry name" value="P-loop containing nucleotide triphosphate hydrolases"/>
    <property type="match status" value="1"/>
</dbReference>
<dbReference type="SMART" id="SM00175">
    <property type="entry name" value="RAB"/>
    <property type="match status" value="1"/>
</dbReference>
<dbReference type="InterPro" id="IPR005225">
    <property type="entry name" value="Small_GTP-bd"/>
</dbReference>
<protein>
    <submittedName>
        <fullName evidence="5">Lightoid family protein</fullName>
    </submittedName>
</protein>
<keyword evidence="3" id="KW-0342">GTP-binding</keyword>
<gene>
    <name evidence="5" type="ORF">PAPYR_633</name>
</gene>
<evidence type="ECO:0000256" key="1">
    <source>
        <dbReference type="ARBA" id="ARBA00006270"/>
    </source>
</evidence>
<evidence type="ECO:0000256" key="2">
    <source>
        <dbReference type="ARBA" id="ARBA00022741"/>
    </source>
</evidence>
<dbReference type="SMART" id="SM00173">
    <property type="entry name" value="RAS"/>
    <property type="match status" value="1"/>
</dbReference>
<dbReference type="InterPro" id="IPR001806">
    <property type="entry name" value="Small_GTPase"/>
</dbReference>
<sequence length="215" mass="23514">MDSPPAQNEAEDVYKVIVVGDSGTGKTSVIQRYVSDVFSDSYKATIGVDFLAKRITVQGRKIQLRLWDIAGQERYGYMTRVYFRDAIGALVVFDVNNPKSLEGARKWKADIDGLVPLHEGALSNISPQQTRSPSRDTRNDRFLWYSSPTSFPTSAKTNRNVTEGFTRLLEEIMATSDALRGTAASKQPAARGGRHSPATARPSGAASTWTGPSPT</sequence>
<name>A0ABQ8UUV2_9EUKA</name>
<dbReference type="PANTHER" id="PTHR47981">
    <property type="entry name" value="RAB FAMILY"/>
    <property type="match status" value="1"/>
</dbReference>
<comment type="caution">
    <text evidence="5">The sequence shown here is derived from an EMBL/GenBank/DDBJ whole genome shotgun (WGS) entry which is preliminary data.</text>
</comment>
<comment type="similarity">
    <text evidence="1">Belongs to the small GTPase superfamily. Rab family.</text>
</comment>
<keyword evidence="2" id="KW-0547">Nucleotide-binding</keyword>
<evidence type="ECO:0000313" key="6">
    <source>
        <dbReference type="Proteomes" id="UP001141327"/>
    </source>
</evidence>